<comment type="caution">
    <text evidence="1">The sequence shown here is derived from an EMBL/GenBank/DDBJ whole genome shotgun (WGS) entry which is preliminary data.</text>
</comment>
<reference evidence="1 2" key="1">
    <citation type="journal article" date="2021" name="Commun. Biol.">
        <title>Genomic insights into the host specific adaptation of the Pneumocystis genus.</title>
        <authorList>
            <person name="Cisse O.H."/>
            <person name="Ma L."/>
            <person name="Dekker J.P."/>
            <person name="Khil P.P."/>
            <person name="Youn J.-H."/>
            <person name="Brenchley J.M."/>
            <person name="Blair R."/>
            <person name="Pahar B."/>
            <person name="Chabe M."/>
            <person name="Van Rompay K.K.A."/>
            <person name="Keesler R."/>
            <person name="Sukura A."/>
            <person name="Hirsch V."/>
            <person name="Kutty G."/>
            <person name="Liu Y."/>
            <person name="Peng L."/>
            <person name="Chen J."/>
            <person name="Song J."/>
            <person name="Weissenbacher-Lang C."/>
            <person name="Xu J."/>
            <person name="Upham N.S."/>
            <person name="Stajich J.E."/>
            <person name="Cuomo C.A."/>
            <person name="Cushion M.T."/>
            <person name="Kovacs J.A."/>
        </authorList>
    </citation>
    <scope>NUCLEOTIDE SEQUENCE [LARGE SCALE GENOMIC DNA]</scope>
    <source>
        <strain evidence="1 2">RABM</strain>
    </source>
</reference>
<proteinExistence type="predicted"/>
<accession>A0ACB7CA52</accession>
<sequence length="87" mass="10312">MDSKCPKDTNISEIFLKNRLKKQELLENLDLELNQRLKMIESYSLLLQNMVSLCGEMRLSRVPRAMRNMTLRELYSKHNALKDKENV</sequence>
<gene>
    <name evidence="1" type="ORF">PORY_002841</name>
</gene>
<dbReference type="Proteomes" id="UP000768646">
    <property type="component" value="Unassembled WGS sequence"/>
</dbReference>
<dbReference type="EMBL" id="JABTEG010000029">
    <property type="protein sequence ID" value="KAG4303758.1"/>
    <property type="molecule type" value="Genomic_DNA"/>
</dbReference>
<evidence type="ECO:0000313" key="1">
    <source>
        <dbReference type="EMBL" id="KAG4303758.1"/>
    </source>
</evidence>
<name>A0ACB7CA52_9ASCO</name>
<organism evidence="1 2">
    <name type="scientific">Pneumocystis oryctolagi</name>
    <dbReference type="NCBI Taxonomy" id="42067"/>
    <lineage>
        <taxon>Eukaryota</taxon>
        <taxon>Fungi</taxon>
        <taxon>Dikarya</taxon>
        <taxon>Ascomycota</taxon>
        <taxon>Taphrinomycotina</taxon>
        <taxon>Pneumocystomycetes</taxon>
        <taxon>Pneumocystaceae</taxon>
        <taxon>Pneumocystis</taxon>
    </lineage>
</organism>
<protein>
    <submittedName>
        <fullName evidence="1">Uncharacterized protein</fullName>
    </submittedName>
</protein>
<keyword evidence="2" id="KW-1185">Reference proteome</keyword>
<evidence type="ECO:0000313" key="2">
    <source>
        <dbReference type="Proteomes" id="UP000768646"/>
    </source>
</evidence>